<evidence type="ECO:0000256" key="4">
    <source>
        <dbReference type="ARBA" id="ARBA00010217"/>
    </source>
</evidence>
<keyword evidence="16 20" id="KW-0472">Membrane</keyword>
<evidence type="ECO:0000256" key="13">
    <source>
        <dbReference type="ARBA" id="ARBA00022777"/>
    </source>
</evidence>
<dbReference type="EC" id="2.7.11.1" evidence="5"/>
<evidence type="ECO:0000256" key="2">
    <source>
        <dbReference type="ARBA" id="ARBA00007606"/>
    </source>
</evidence>
<dbReference type="Pfam" id="PF00139">
    <property type="entry name" value="Lectin_legB"/>
    <property type="match status" value="1"/>
</dbReference>
<dbReference type="FunFam" id="3.30.200.20:FF:000168">
    <property type="entry name" value="L-type lectin-domain containing receptor kinase IX.1"/>
    <property type="match status" value="1"/>
</dbReference>
<accession>A0A6N2LDS4</accession>
<keyword evidence="7" id="KW-0723">Serine/threonine-protein kinase</keyword>
<dbReference type="SMART" id="SM00220">
    <property type="entry name" value="S_TKc"/>
    <property type="match status" value="1"/>
</dbReference>
<evidence type="ECO:0000256" key="11">
    <source>
        <dbReference type="ARBA" id="ARBA00022734"/>
    </source>
</evidence>
<evidence type="ECO:0000256" key="10">
    <source>
        <dbReference type="ARBA" id="ARBA00022729"/>
    </source>
</evidence>
<evidence type="ECO:0000256" key="16">
    <source>
        <dbReference type="ARBA" id="ARBA00023136"/>
    </source>
</evidence>
<keyword evidence="15 20" id="KW-1133">Transmembrane helix</keyword>
<evidence type="ECO:0000313" key="23">
    <source>
        <dbReference type="EMBL" id="VFU38078.1"/>
    </source>
</evidence>
<evidence type="ECO:0000256" key="12">
    <source>
        <dbReference type="ARBA" id="ARBA00022741"/>
    </source>
</evidence>
<name>A0A6N2LDS4_SALVM</name>
<dbReference type="InterPro" id="IPR011009">
    <property type="entry name" value="Kinase-like_dom_sf"/>
</dbReference>
<dbReference type="GO" id="GO:0004674">
    <property type="term" value="F:protein serine/threonine kinase activity"/>
    <property type="evidence" value="ECO:0007669"/>
    <property type="project" value="UniProtKB-KW"/>
</dbReference>
<dbReference type="PROSITE" id="PS00108">
    <property type="entry name" value="PROTEIN_KINASE_ST"/>
    <property type="match status" value="1"/>
</dbReference>
<dbReference type="InterPro" id="IPR017441">
    <property type="entry name" value="Protein_kinase_ATP_BS"/>
</dbReference>
<evidence type="ECO:0000256" key="9">
    <source>
        <dbReference type="ARBA" id="ARBA00022692"/>
    </source>
</evidence>
<dbReference type="Pfam" id="PF00069">
    <property type="entry name" value="Pkinase"/>
    <property type="match status" value="1"/>
</dbReference>
<keyword evidence="11" id="KW-0430">Lectin</keyword>
<dbReference type="GO" id="GO:0005524">
    <property type="term" value="F:ATP binding"/>
    <property type="evidence" value="ECO:0007669"/>
    <property type="project" value="UniProtKB-UniRule"/>
</dbReference>
<gene>
    <name evidence="23" type="ORF">SVIM_LOCUS205050</name>
</gene>
<dbReference type="CDD" id="cd06899">
    <property type="entry name" value="lectin_legume_LecRK_Arcelin_ConA"/>
    <property type="match status" value="1"/>
</dbReference>
<comment type="similarity">
    <text evidence="4">In the C-terminal section; belongs to the protein kinase superfamily. Ser/Thr protein kinase family.</text>
</comment>
<dbReference type="EMBL" id="CAADRP010001335">
    <property type="protein sequence ID" value="VFU38078.1"/>
    <property type="molecule type" value="Genomic_DNA"/>
</dbReference>
<dbReference type="Gene3D" id="1.10.510.10">
    <property type="entry name" value="Transferase(Phosphotransferase) domain 1"/>
    <property type="match status" value="1"/>
</dbReference>
<dbReference type="AlphaFoldDB" id="A0A6N2LDS4"/>
<dbReference type="PROSITE" id="PS50011">
    <property type="entry name" value="PROTEIN_KINASE_DOM"/>
    <property type="match status" value="1"/>
</dbReference>
<dbReference type="Gene3D" id="2.60.120.200">
    <property type="match status" value="2"/>
</dbReference>
<evidence type="ECO:0000256" key="14">
    <source>
        <dbReference type="ARBA" id="ARBA00022840"/>
    </source>
</evidence>
<feature type="signal peptide" evidence="21">
    <location>
        <begin position="1"/>
        <end position="21"/>
    </location>
</feature>
<evidence type="ECO:0000256" key="8">
    <source>
        <dbReference type="ARBA" id="ARBA00022679"/>
    </source>
</evidence>
<sequence length="808" mass="90142">MSRHVYLSFLLPLLVLPSTNSVYFRTPLFNGTSMNYQGDAVPFGSYIEFNLVNYINRVGWATYPERVRLWDSTSGQISDFTSHFSFNIDTTFGAPNHGHGLSFFLAPVGFQIPPNSAGGFLGLYNTTTMQSSLNQIVSVEFDSFSNDGWDPSVEHVGINYNNISSAVYTPWNASFHSGDTAEAWITYNSTGRNLSVFWNYQTTSDPRENSSLFYIIDLSKFLPEWVTVGFSAATGSGSNIERHRLLSWEFNSSLSVGEKRGKKSKKTVIIVGVNVPVFILIAGSITAYVLLWRRKQRMTRKRAAEKMTSINEDLERGAGPRRFSYDDLVSATNNFSDQRKLGEGGFGAVYRGYLNDMNMEVAVKKISGSSRQGKKEYITEVKTISQLRHRNLVQLIGWCHDKGEFMMVYEFMPNGSLDSHLFGKKKMPSPLGWAVRYRISLGLASALLYLHEEWERCVVHRDVKSSNIMLDSSFNVKLGDFGLARLMDHDEPGPRTTGLAGTFGYMAPEYIRTRRASKESDVYSFGMVALEIATGRKANDSIDENSEMSLVEWVWDLYGCGNLGLAVDKKLAITDDDGKRQAEFLMIVGLWCAHPDHNLRPSVRQAIQVLNFEAAIPDLPRKMPVPVFHVPLTSSSSSEPGSITNTSLEAGGPLFLYVNSFSFRFTSFSPNISFQGDAFSSNDVLQLTKNAKDVNLAGSAGRESSRLRMDSSGAWVSVASVEWKSSIKTGSQANAWVSYNSTTKNLSVFLTYAENPEIVWASSPTHHLASQLTPRVIEPSVHAAAALRSLRWCLQDRAYKSSFEYTEI</sequence>
<comment type="similarity">
    <text evidence="2">Belongs to the leguminous lectin family.</text>
</comment>
<keyword evidence="14 19" id="KW-0067">ATP-binding</keyword>
<evidence type="ECO:0000256" key="15">
    <source>
        <dbReference type="ARBA" id="ARBA00022989"/>
    </source>
</evidence>
<evidence type="ECO:0000256" key="18">
    <source>
        <dbReference type="ARBA" id="ARBA00023180"/>
    </source>
</evidence>
<comment type="similarity">
    <text evidence="3">In the N-terminal section; belongs to the leguminous lectin family.</text>
</comment>
<dbReference type="GO" id="GO:0030246">
    <property type="term" value="F:carbohydrate binding"/>
    <property type="evidence" value="ECO:0007669"/>
    <property type="project" value="UniProtKB-KW"/>
</dbReference>
<dbReference type="InterPro" id="IPR019825">
    <property type="entry name" value="Lectin_legB_Mn/Ca_BS"/>
</dbReference>
<keyword evidence="17" id="KW-0675">Receptor</keyword>
<evidence type="ECO:0000256" key="5">
    <source>
        <dbReference type="ARBA" id="ARBA00012513"/>
    </source>
</evidence>
<keyword evidence="9 20" id="KW-0812">Transmembrane</keyword>
<reference evidence="23" key="1">
    <citation type="submission" date="2019-03" db="EMBL/GenBank/DDBJ databases">
        <authorList>
            <person name="Mank J."/>
            <person name="Almeida P."/>
        </authorList>
    </citation>
    <scope>NUCLEOTIDE SEQUENCE</scope>
    <source>
        <strain evidence="23">78183</strain>
    </source>
</reference>
<dbReference type="PROSITE" id="PS00308">
    <property type="entry name" value="LECTIN_LEGUME_ALPHA"/>
    <property type="match status" value="1"/>
</dbReference>
<evidence type="ECO:0000256" key="17">
    <source>
        <dbReference type="ARBA" id="ARBA00023170"/>
    </source>
</evidence>
<keyword evidence="8" id="KW-0808">Transferase</keyword>
<dbReference type="SUPFAM" id="SSF56112">
    <property type="entry name" value="Protein kinase-like (PK-like)"/>
    <property type="match status" value="1"/>
</dbReference>
<dbReference type="Gene3D" id="3.30.200.20">
    <property type="entry name" value="Phosphorylase Kinase, domain 1"/>
    <property type="match status" value="1"/>
</dbReference>
<keyword evidence="13" id="KW-0418">Kinase</keyword>
<evidence type="ECO:0000256" key="6">
    <source>
        <dbReference type="ARBA" id="ARBA00022475"/>
    </source>
</evidence>
<evidence type="ECO:0000256" key="21">
    <source>
        <dbReference type="SAM" id="SignalP"/>
    </source>
</evidence>
<feature type="domain" description="Protein kinase" evidence="22">
    <location>
        <begin position="335"/>
        <end position="616"/>
    </location>
</feature>
<evidence type="ECO:0000259" key="22">
    <source>
        <dbReference type="PROSITE" id="PS50011"/>
    </source>
</evidence>
<comment type="subcellular location">
    <subcellularLocation>
        <location evidence="1">Cell membrane</location>
        <topology evidence="1">Single-pass type I membrane protein</topology>
    </subcellularLocation>
</comment>
<keyword evidence="12 19" id="KW-0547">Nucleotide-binding</keyword>
<evidence type="ECO:0000256" key="20">
    <source>
        <dbReference type="SAM" id="Phobius"/>
    </source>
</evidence>
<proteinExistence type="inferred from homology"/>
<dbReference type="PANTHER" id="PTHR27007">
    <property type="match status" value="1"/>
</dbReference>
<protein>
    <recommendedName>
        <fullName evidence="5">non-specific serine/threonine protein kinase</fullName>
        <ecNumber evidence="5">2.7.11.1</ecNumber>
    </recommendedName>
</protein>
<keyword evidence="6" id="KW-1003">Cell membrane</keyword>
<feature type="transmembrane region" description="Helical" evidence="20">
    <location>
        <begin position="268"/>
        <end position="292"/>
    </location>
</feature>
<evidence type="ECO:0000256" key="1">
    <source>
        <dbReference type="ARBA" id="ARBA00004251"/>
    </source>
</evidence>
<dbReference type="PROSITE" id="PS00107">
    <property type="entry name" value="PROTEIN_KINASE_ATP"/>
    <property type="match status" value="1"/>
</dbReference>
<dbReference type="PROSITE" id="PS00307">
    <property type="entry name" value="LECTIN_LEGUME_BETA"/>
    <property type="match status" value="1"/>
</dbReference>
<feature type="chain" id="PRO_5026668166" description="non-specific serine/threonine protein kinase" evidence="21">
    <location>
        <begin position="22"/>
        <end position="808"/>
    </location>
</feature>
<dbReference type="InterPro" id="IPR000719">
    <property type="entry name" value="Prot_kinase_dom"/>
</dbReference>
<evidence type="ECO:0000256" key="7">
    <source>
        <dbReference type="ARBA" id="ARBA00022527"/>
    </source>
</evidence>
<keyword evidence="10 21" id="KW-0732">Signal</keyword>
<feature type="binding site" evidence="19">
    <location>
        <position position="365"/>
    </location>
    <ligand>
        <name>ATP</name>
        <dbReference type="ChEBI" id="CHEBI:30616"/>
    </ligand>
</feature>
<dbReference type="CDD" id="cd14066">
    <property type="entry name" value="STKc_IRAK"/>
    <property type="match status" value="1"/>
</dbReference>
<evidence type="ECO:0000256" key="3">
    <source>
        <dbReference type="ARBA" id="ARBA00008536"/>
    </source>
</evidence>
<dbReference type="InterPro" id="IPR000985">
    <property type="entry name" value="Lectin_LegA_CS"/>
</dbReference>
<organism evidence="23">
    <name type="scientific">Salix viminalis</name>
    <name type="common">Common osier</name>
    <name type="synonym">Basket willow</name>
    <dbReference type="NCBI Taxonomy" id="40686"/>
    <lineage>
        <taxon>Eukaryota</taxon>
        <taxon>Viridiplantae</taxon>
        <taxon>Streptophyta</taxon>
        <taxon>Embryophyta</taxon>
        <taxon>Tracheophyta</taxon>
        <taxon>Spermatophyta</taxon>
        <taxon>Magnoliopsida</taxon>
        <taxon>eudicotyledons</taxon>
        <taxon>Gunneridae</taxon>
        <taxon>Pentapetalae</taxon>
        <taxon>rosids</taxon>
        <taxon>fabids</taxon>
        <taxon>Malpighiales</taxon>
        <taxon>Salicaceae</taxon>
        <taxon>Saliceae</taxon>
        <taxon>Salix</taxon>
    </lineage>
</organism>
<dbReference type="InterPro" id="IPR013320">
    <property type="entry name" value="ConA-like_dom_sf"/>
</dbReference>
<dbReference type="SUPFAM" id="SSF49899">
    <property type="entry name" value="Concanavalin A-like lectins/glucanases"/>
    <property type="match status" value="2"/>
</dbReference>
<dbReference type="InterPro" id="IPR050528">
    <property type="entry name" value="L-type_Lectin-RKs"/>
</dbReference>
<dbReference type="GO" id="GO:0005886">
    <property type="term" value="C:plasma membrane"/>
    <property type="evidence" value="ECO:0007669"/>
    <property type="project" value="UniProtKB-SubCell"/>
</dbReference>
<keyword evidence="18" id="KW-0325">Glycoprotein</keyword>
<dbReference type="GO" id="GO:0002229">
    <property type="term" value="P:defense response to oomycetes"/>
    <property type="evidence" value="ECO:0007669"/>
    <property type="project" value="UniProtKB-ARBA"/>
</dbReference>
<dbReference type="InterPro" id="IPR008271">
    <property type="entry name" value="Ser/Thr_kinase_AS"/>
</dbReference>
<dbReference type="InterPro" id="IPR001220">
    <property type="entry name" value="Legume_lectin_dom"/>
</dbReference>
<dbReference type="FunFam" id="1.10.510.10:FF:000240">
    <property type="entry name" value="Lectin-domain containing receptor kinase A4.3"/>
    <property type="match status" value="1"/>
</dbReference>
<evidence type="ECO:0000256" key="19">
    <source>
        <dbReference type="PROSITE-ProRule" id="PRU10141"/>
    </source>
</evidence>